<reference evidence="13 14" key="1">
    <citation type="journal article" date="2012" name="New Phytol.">
        <title>Insight into trade-off between wood decay and parasitism from the genome of a fungal forest pathogen.</title>
        <authorList>
            <person name="Olson A."/>
            <person name="Aerts A."/>
            <person name="Asiegbu F."/>
            <person name="Belbahri L."/>
            <person name="Bouzid O."/>
            <person name="Broberg A."/>
            <person name="Canback B."/>
            <person name="Coutinho P.M."/>
            <person name="Cullen D."/>
            <person name="Dalman K."/>
            <person name="Deflorio G."/>
            <person name="van Diepen L.T."/>
            <person name="Dunand C."/>
            <person name="Duplessis S."/>
            <person name="Durling M."/>
            <person name="Gonthier P."/>
            <person name="Grimwood J."/>
            <person name="Fossdal C.G."/>
            <person name="Hansson D."/>
            <person name="Henrissat B."/>
            <person name="Hietala A."/>
            <person name="Himmelstrand K."/>
            <person name="Hoffmeister D."/>
            <person name="Hogberg N."/>
            <person name="James T.Y."/>
            <person name="Karlsson M."/>
            <person name="Kohler A."/>
            <person name="Kues U."/>
            <person name="Lee Y.H."/>
            <person name="Lin Y.C."/>
            <person name="Lind M."/>
            <person name="Lindquist E."/>
            <person name="Lombard V."/>
            <person name="Lucas S."/>
            <person name="Lunden K."/>
            <person name="Morin E."/>
            <person name="Murat C."/>
            <person name="Park J."/>
            <person name="Raffaello T."/>
            <person name="Rouze P."/>
            <person name="Salamov A."/>
            <person name="Schmutz J."/>
            <person name="Solheim H."/>
            <person name="Stahlberg J."/>
            <person name="Velez H."/>
            <person name="de Vries R.P."/>
            <person name="Wiebenga A."/>
            <person name="Woodward S."/>
            <person name="Yakovlev I."/>
            <person name="Garbelotto M."/>
            <person name="Martin F."/>
            <person name="Grigoriev I.V."/>
            <person name="Stenlid J."/>
        </authorList>
    </citation>
    <scope>NUCLEOTIDE SEQUENCE [LARGE SCALE GENOMIC DNA]</scope>
    <source>
        <strain evidence="13 14">TC 32-1</strain>
    </source>
</reference>
<dbReference type="Pfam" id="PF00270">
    <property type="entry name" value="DEAD"/>
    <property type="match status" value="1"/>
</dbReference>
<dbReference type="CDD" id="cd18801">
    <property type="entry name" value="SF2_C_FANCM_Hef"/>
    <property type="match status" value="1"/>
</dbReference>
<dbReference type="PROSITE" id="PS51192">
    <property type="entry name" value="HELICASE_ATP_BIND_1"/>
    <property type="match status" value="1"/>
</dbReference>
<dbReference type="Proteomes" id="UP000030671">
    <property type="component" value="Unassembled WGS sequence"/>
</dbReference>
<comment type="similarity">
    <text evidence="2 9">Belongs to the DEAD box helicase family. DEAH subfamily. FANCM sub-subfamily.</text>
</comment>
<feature type="region of interest" description="Disordered" evidence="10">
    <location>
        <begin position="997"/>
        <end position="1065"/>
    </location>
</feature>
<dbReference type="OrthoDB" id="164902at2759"/>
<evidence type="ECO:0000256" key="4">
    <source>
        <dbReference type="ARBA" id="ARBA00022801"/>
    </source>
</evidence>
<keyword evidence="14" id="KW-1185">Reference proteome</keyword>
<dbReference type="RefSeq" id="XP_009541388.1">
    <property type="nucleotide sequence ID" value="XM_009543093.1"/>
</dbReference>
<evidence type="ECO:0000256" key="1">
    <source>
        <dbReference type="ARBA" id="ARBA00004123"/>
    </source>
</evidence>
<dbReference type="HOGENOM" id="CLU_002513_5_0_1"/>
<dbReference type="eggNOG" id="KOG0354">
    <property type="taxonomic scope" value="Eukaryota"/>
</dbReference>
<feature type="region of interest" description="Disordered" evidence="10">
    <location>
        <begin position="26"/>
        <end position="52"/>
    </location>
</feature>
<feature type="region of interest" description="Disordered" evidence="10">
    <location>
        <begin position="80"/>
        <end position="172"/>
    </location>
</feature>
<dbReference type="CDD" id="cd12091">
    <property type="entry name" value="FANCM_ID"/>
    <property type="match status" value="1"/>
</dbReference>
<dbReference type="STRING" id="747525.W4KP63"/>
<feature type="region of interest" description="Disordered" evidence="10">
    <location>
        <begin position="1150"/>
        <end position="1183"/>
    </location>
</feature>
<dbReference type="InterPro" id="IPR001650">
    <property type="entry name" value="Helicase_C-like"/>
</dbReference>
<dbReference type="SUPFAM" id="SSF52540">
    <property type="entry name" value="P-loop containing nucleoside triphosphate hydrolases"/>
    <property type="match status" value="1"/>
</dbReference>
<comment type="function">
    <text evidence="9">ATP-dependent DNA helicase involved in DNA damage repair by homologous recombination and in genome maintenance. Capable of unwinding D-loops. Plays a role in limiting crossover recombinants during mitotic DNA double-strand break (DSB) repair. Component of a FANCM-MHF complex which promotes gene conversion at blocked replication forks, probably by reversal of the stalled fork.</text>
</comment>
<dbReference type="CDD" id="cd18033">
    <property type="entry name" value="DEXDc_FANCM"/>
    <property type="match status" value="1"/>
</dbReference>
<feature type="compositionally biased region" description="Basic and acidic residues" evidence="10">
    <location>
        <begin position="870"/>
        <end position="879"/>
    </location>
</feature>
<dbReference type="InterPro" id="IPR044749">
    <property type="entry name" value="FANCM_DEXDc"/>
</dbReference>
<feature type="compositionally biased region" description="Polar residues" evidence="10">
    <location>
        <begin position="99"/>
        <end position="115"/>
    </location>
</feature>
<keyword evidence="6" id="KW-0067">ATP-binding</keyword>
<dbReference type="GO" id="GO:0036297">
    <property type="term" value="P:interstrand cross-link repair"/>
    <property type="evidence" value="ECO:0007669"/>
    <property type="project" value="UniProtKB-ARBA"/>
</dbReference>
<feature type="compositionally biased region" description="Polar residues" evidence="10">
    <location>
        <begin position="1013"/>
        <end position="1029"/>
    </location>
</feature>
<dbReference type="SMART" id="SM00490">
    <property type="entry name" value="HELICc"/>
    <property type="match status" value="1"/>
</dbReference>
<dbReference type="PROSITE" id="PS51194">
    <property type="entry name" value="HELICASE_CTER"/>
    <property type="match status" value="1"/>
</dbReference>
<comment type="catalytic activity">
    <reaction evidence="8 9">
        <text>ATP + H2O = ADP + phosphate + H(+)</text>
        <dbReference type="Rhea" id="RHEA:13065"/>
        <dbReference type="ChEBI" id="CHEBI:15377"/>
        <dbReference type="ChEBI" id="CHEBI:15378"/>
        <dbReference type="ChEBI" id="CHEBI:30616"/>
        <dbReference type="ChEBI" id="CHEBI:43474"/>
        <dbReference type="ChEBI" id="CHEBI:456216"/>
        <dbReference type="EC" id="3.6.4.12"/>
    </reaction>
</comment>
<evidence type="ECO:0000259" key="11">
    <source>
        <dbReference type="PROSITE" id="PS51192"/>
    </source>
</evidence>
<feature type="compositionally biased region" description="Basic and acidic residues" evidence="10">
    <location>
        <begin position="813"/>
        <end position="827"/>
    </location>
</feature>
<dbReference type="EC" id="3.6.4.12" evidence="9"/>
<dbReference type="GO" id="GO:0005634">
    <property type="term" value="C:nucleus"/>
    <property type="evidence" value="ECO:0007669"/>
    <property type="project" value="UniProtKB-SubCell"/>
</dbReference>
<evidence type="ECO:0000256" key="9">
    <source>
        <dbReference type="RuleBase" id="RU367027"/>
    </source>
</evidence>
<feature type="region of interest" description="Disordered" evidence="10">
    <location>
        <begin position="967"/>
        <end position="986"/>
    </location>
</feature>
<feature type="region of interest" description="Disordered" evidence="10">
    <location>
        <begin position="805"/>
        <end position="952"/>
    </location>
</feature>
<dbReference type="GO" id="GO:0000400">
    <property type="term" value="F:four-way junction DNA binding"/>
    <property type="evidence" value="ECO:0007669"/>
    <property type="project" value="TreeGrafter"/>
</dbReference>
<dbReference type="KEGG" id="hir:HETIRDRAFT_153979"/>
<feature type="region of interest" description="Disordered" evidence="10">
    <location>
        <begin position="1277"/>
        <end position="1307"/>
    </location>
</feature>
<dbReference type="EMBL" id="KI925454">
    <property type="protein sequence ID" value="ETW87494.1"/>
    <property type="molecule type" value="Genomic_DNA"/>
</dbReference>
<dbReference type="FunFam" id="3.40.50.300:FF:000861">
    <property type="entry name" value="Fanconi anemia, complementation group M"/>
    <property type="match status" value="1"/>
</dbReference>
<dbReference type="GO" id="GO:0009378">
    <property type="term" value="F:four-way junction helicase activity"/>
    <property type="evidence" value="ECO:0007669"/>
    <property type="project" value="TreeGrafter"/>
</dbReference>
<keyword evidence="5" id="KW-0347">Helicase</keyword>
<dbReference type="GeneID" id="20667462"/>
<evidence type="ECO:0000259" key="12">
    <source>
        <dbReference type="PROSITE" id="PS51194"/>
    </source>
</evidence>
<dbReference type="GO" id="GO:0005524">
    <property type="term" value="F:ATP binding"/>
    <property type="evidence" value="ECO:0007669"/>
    <property type="project" value="UniProtKB-UniRule"/>
</dbReference>
<sequence>MSSDGYFEDDIDQEILNQLDVIEASQLASSSTPAPPAARARARGPPAPVVADDSDYDMAFDVDEQELQKLDVLIEHAYHPRPATKPHSNGVCRQPSKGGIQTTLFGGIADTSTPSKCEGSSKRPFQRSKSTGLHPKKTKVWDHTAYAKSGPRKRKSDKGKGKAGDDVDEHEEEVEFEQFPAPLQSIVGFSASRQTPPMKQQPDLLATKHWLFPLNQPRRDYQFNIAKHCLFDNTLVALPTGLGKTFIAGVVMLNYYRWFPEGKIVFVAPTKPLVAQQVEACHRTCGIPGRDAVELTGNNPRAMRARAWETKRVFYMTPQTLFNDLKTENCDIRDIVLLVIDEAHKGTGDYAYATVVRILMAKNPHFRVLALTATPGSTPDAVQSIIDALHISRIELRDEESLDIRSYVNKKKVEQHIIPMNESIAKLRDLLAKVMKAPLDSVASVGLVHGGNLDPVMFHPFRAQMAMQEINSRRDSRQLTWAFPTLKTIGALARAMGYLLEASPSMCYNSLQTAASGDAEAGSGKPSKPNKLAKDPNFQVLMSELERQKVEGFAVHPKMEKLKTLVIQHFGQRMGDAEVNEEEQAQDTKVMVFVSFREAVDEIVEFLNQESPLIRATRFIGQGVDKRGNRGFAQKEQLGVIKQFKAGEFNVLVSTSIGEEGLDIGEIDMIVCYEAQKTPIRMLQRVGRTGRKRDGFVHVLLAQGREELNWNKAQESYAEVQQSIVKGDQLEFYSDVERLLPEHVKPEALPMMMDIEEYERDTREKTAKPTQQGAKKRKRNDDAQRNIPTGASLGFVSVADLIAKQGRKKRKTTEKEYNFDPAAGKDDSTDEEIEAGVFGPKRSVSTPITAVEGPSRPKGKTKRAKSMAGKADKPKKTKEVTSTSARKKGKATKSALSKLTLSQFDATGADDSEDFEIEKGIVFDRSRSKTKSRSPSPYLSHERRPSSPDLPLAQAFSYSTIDICTSSDPDTRFDRPSPASVPARSLQFSVEPVIVGTQSSQKSAVVSIGLPTPEQSTTASSNRNPSNTPDDSERDLAWLLADSDDDLDANHKSSPRQMSTPADNSDIEIVYDGTAEVTLDSTNLSSSPAEPKFSGPLERSNSACAMPPPLFTPARALLSSSTSSLLEEAPEPSFAIRAAGKGRKRVVTVDSSPLDMPPLSQKHLRHAREPTSPTPPRPMKRKKVKIQDMAVAGKVNPWIDVEAGHSGGEVSGGSSDAENIELESESDQLFLKEPPETQISPSYDQLAAYRLSLLSQAPRGGKVPVFANPVRRRGTFYAASGSSRPRRRIVSSSPPPEGDGGSDEYALGSFVVDDDTEISFIQSSES</sequence>
<dbReference type="PANTHER" id="PTHR14025:SF20">
    <property type="entry name" value="FANCONI ANEMIA GROUP M PROTEIN"/>
    <property type="match status" value="1"/>
</dbReference>
<dbReference type="GO" id="GO:0045003">
    <property type="term" value="P:double-strand break repair via synthesis-dependent strand annealing"/>
    <property type="evidence" value="ECO:0007669"/>
    <property type="project" value="TreeGrafter"/>
</dbReference>
<evidence type="ECO:0000256" key="7">
    <source>
        <dbReference type="ARBA" id="ARBA00023242"/>
    </source>
</evidence>
<name>W4KP63_HETIT</name>
<evidence type="ECO:0000256" key="2">
    <source>
        <dbReference type="ARBA" id="ARBA00009889"/>
    </source>
</evidence>
<evidence type="ECO:0000256" key="5">
    <source>
        <dbReference type="ARBA" id="ARBA00022806"/>
    </source>
</evidence>
<accession>W4KP63</accession>
<comment type="subcellular location">
    <subcellularLocation>
        <location evidence="1 9">Nucleus</location>
    </subcellularLocation>
</comment>
<organism evidence="13 14">
    <name type="scientific">Heterobasidion irregulare (strain TC 32-1)</name>
    <dbReference type="NCBI Taxonomy" id="747525"/>
    <lineage>
        <taxon>Eukaryota</taxon>
        <taxon>Fungi</taxon>
        <taxon>Dikarya</taxon>
        <taxon>Basidiomycota</taxon>
        <taxon>Agaricomycotina</taxon>
        <taxon>Agaricomycetes</taxon>
        <taxon>Russulales</taxon>
        <taxon>Bondarzewiaceae</taxon>
        <taxon>Heterobasidion</taxon>
        <taxon>Heterobasidion annosum species complex</taxon>
    </lineage>
</organism>
<evidence type="ECO:0000256" key="6">
    <source>
        <dbReference type="ARBA" id="ARBA00022840"/>
    </source>
</evidence>
<dbReference type="InterPro" id="IPR039686">
    <property type="entry name" value="FANCM/Mph1-like_ID"/>
</dbReference>
<comment type="subunit">
    <text evidence="9">Interacts with the MHF histone-fold complex to form the FANCM-MHF complex.</text>
</comment>
<dbReference type="InterPro" id="IPR014001">
    <property type="entry name" value="Helicase_ATP-bd"/>
</dbReference>
<feature type="compositionally biased region" description="Basic and acidic residues" evidence="10">
    <location>
        <begin position="917"/>
        <end position="927"/>
    </location>
</feature>
<feature type="domain" description="Helicase C-terminal" evidence="12">
    <location>
        <begin position="561"/>
        <end position="740"/>
    </location>
</feature>
<evidence type="ECO:0000256" key="10">
    <source>
        <dbReference type="SAM" id="MobiDB-lite"/>
    </source>
</evidence>
<dbReference type="Gene3D" id="3.40.50.300">
    <property type="entry name" value="P-loop containing nucleotide triphosphate hydrolases"/>
    <property type="match status" value="2"/>
</dbReference>
<evidence type="ECO:0000256" key="3">
    <source>
        <dbReference type="ARBA" id="ARBA00022741"/>
    </source>
</evidence>
<dbReference type="InParanoid" id="W4KP63"/>
<evidence type="ECO:0000256" key="8">
    <source>
        <dbReference type="ARBA" id="ARBA00047995"/>
    </source>
</evidence>
<feature type="domain" description="Helicase ATP-binding" evidence="11">
    <location>
        <begin position="225"/>
        <end position="393"/>
    </location>
</feature>
<dbReference type="GO" id="GO:0043138">
    <property type="term" value="F:3'-5' DNA helicase activity"/>
    <property type="evidence" value="ECO:0007669"/>
    <property type="project" value="InterPro"/>
</dbReference>
<dbReference type="GO" id="GO:0016887">
    <property type="term" value="F:ATP hydrolysis activity"/>
    <property type="evidence" value="ECO:0007669"/>
    <property type="project" value="RHEA"/>
</dbReference>
<evidence type="ECO:0000313" key="14">
    <source>
        <dbReference type="Proteomes" id="UP000030671"/>
    </source>
</evidence>
<dbReference type="InterPro" id="IPR011545">
    <property type="entry name" value="DEAD/DEAH_box_helicase_dom"/>
</dbReference>
<dbReference type="PANTHER" id="PTHR14025">
    <property type="entry name" value="FANCONI ANEMIA GROUP M FANCM FAMILY MEMBER"/>
    <property type="match status" value="1"/>
</dbReference>
<keyword evidence="3" id="KW-0547">Nucleotide-binding</keyword>
<keyword evidence="4" id="KW-0378">Hydrolase</keyword>
<feature type="compositionally biased region" description="Polar residues" evidence="10">
    <location>
        <begin position="894"/>
        <end position="905"/>
    </location>
</feature>
<gene>
    <name evidence="13" type="ORF">HETIRDRAFT_153979</name>
</gene>
<feature type="region of interest" description="Disordered" evidence="10">
    <location>
        <begin position="759"/>
        <end position="789"/>
    </location>
</feature>
<dbReference type="Pfam" id="PF00271">
    <property type="entry name" value="Helicase_C"/>
    <property type="match status" value="1"/>
</dbReference>
<proteinExistence type="inferred from homology"/>
<keyword evidence="7" id="KW-0539">Nucleus</keyword>
<dbReference type="SMART" id="SM00487">
    <property type="entry name" value="DEXDc"/>
    <property type="match status" value="1"/>
</dbReference>
<evidence type="ECO:0000313" key="13">
    <source>
        <dbReference type="EMBL" id="ETW87494.1"/>
    </source>
</evidence>
<protein>
    <recommendedName>
        <fullName evidence="9">ATP-dependent DNA helicase</fullName>
        <ecNumber evidence="9">3.6.4.12</ecNumber>
    </recommendedName>
</protein>
<dbReference type="InterPro" id="IPR027417">
    <property type="entry name" value="P-loop_NTPase"/>
</dbReference>